<dbReference type="VEuPathDB" id="GiardiaDB:GMRT_13411"/>
<evidence type="ECO:0000313" key="4">
    <source>
        <dbReference type="Proteomes" id="UP000315496"/>
    </source>
</evidence>
<feature type="coiled-coil region" evidence="1">
    <location>
        <begin position="808"/>
        <end position="877"/>
    </location>
</feature>
<keyword evidence="1" id="KW-0175">Coiled coil</keyword>
<evidence type="ECO:0000313" key="3">
    <source>
        <dbReference type="EMBL" id="TNJ26379.1"/>
    </source>
</evidence>
<sequence>MKDSQPPSLCAPPQEFASASIKESGCADRLRSLSTRLRGVGSRDAPSTSAPNDQGLVAFREGNARLKSELASIANSWKKQGGAPDFRALSAPNYTSPLKLASVATLMSENARQPLRSLFEGRVPLPPQVSGGRVSPLAQPEGRLTVTEETPAAPDRTAYDSPESVPQDRDEGSLFATLPHSPDQVVPSGTDARSLRDHPASAPVQHLHDVKRYTASATPPVATDREATWSSIPINPDFASGFLTYDEMFHCTEEIKILKDQVHSLKRDFLRERQRATLANQLAKRMQAELDQREELLVNTDKQLQIMHQQVGELTKERYSLLDAVDGLRRREARAKSASNASPTETAVLAQKVGALFETIRRCIPIVVETQVEQPIFDGQQPSEIKDISSNLDQLRSFLEEVSKTHHESSMRVHPATIQKDFEGPSQSTTSPPPELQAELNSVRKLLDKAEESLKERDIQNEWLQLRVDRATTSAKHTRRQIDQLVMAIKERCAEQTSAVLQAAGIHDGDEVHTPRTTHSQLQADAHPEVEVDVLELQKENSRLRMDLHQMMAQIQRFATENAFLVALATEAGANTTSHDDTLEKRVLKLEEENRALREYQLANPTLIDISEPMLAPDDEVEAVSDAIQLQEAFSMRARCHSYRLALKALAGQNIRQACLISALQAECNSLQRSLELGANRPSLSPPPDDSLQKRLVDAEDKLSLQSTEIAALHSSRLDLLEQLSLLRAQFKELQEENDRLSVENSHRFIPVDDLTLKQAQGSETPQNTTFAPSVAEGTIEEGDARLQEAIQAARLLMHSANVRDADFLELSQALDRLSDLNKRLTQENNQYVLQIKQFQQQQAIPQDSLARMAKYLNEKTSLLANYLESAREYNRELAILKRYVKEAHESLLGGPDSTSGKASDAILKMVTRLLELVPFTCDALDTGSSITDTMTRFLPEGCVIPQHRAPGAEQPSQ</sequence>
<organism evidence="3 4">
    <name type="scientific">Giardia muris</name>
    <dbReference type="NCBI Taxonomy" id="5742"/>
    <lineage>
        <taxon>Eukaryota</taxon>
        <taxon>Metamonada</taxon>
        <taxon>Diplomonadida</taxon>
        <taxon>Hexamitidae</taxon>
        <taxon>Giardiinae</taxon>
        <taxon>Giardia</taxon>
    </lineage>
</organism>
<evidence type="ECO:0000256" key="2">
    <source>
        <dbReference type="SAM" id="MobiDB-lite"/>
    </source>
</evidence>
<gene>
    <name evidence="3" type="ORF">GMRT_13411</name>
</gene>
<dbReference type="PANTHER" id="PTHR23159">
    <property type="entry name" value="CENTROSOMAL PROTEIN 2"/>
    <property type="match status" value="1"/>
</dbReference>
<reference evidence="3 4" key="1">
    <citation type="submission" date="2019-05" db="EMBL/GenBank/DDBJ databases">
        <title>The compact genome of Giardia muris reveals important steps in the evolution of intestinal protozoan parasites.</title>
        <authorList>
            <person name="Xu F."/>
            <person name="Jimenez-Gonzalez A."/>
            <person name="Einarsson E."/>
            <person name="Astvaldsson A."/>
            <person name="Peirasmaki D."/>
            <person name="Eckmann L."/>
            <person name="Andersson J.O."/>
            <person name="Svard S.G."/>
            <person name="Jerlstrom-Hultqvist J."/>
        </authorList>
    </citation>
    <scope>NUCLEOTIDE SEQUENCE [LARGE SCALE GENOMIC DNA]</scope>
    <source>
        <strain evidence="3 4">Roberts-Thomson</strain>
    </source>
</reference>
<feature type="region of interest" description="Disordered" evidence="2">
    <location>
        <begin position="122"/>
        <end position="197"/>
    </location>
</feature>
<evidence type="ECO:0008006" key="5">
    <source>
        <dbReference type="Google" id="ProtNLM"/>
    </source>
</evidence>
<proteinExistence type="predicted"/>
<evidence type="ECO:0000256" key="1">
    <source>
        <dbReference type="SAM" id="Coils"/>
    </source>
</evidence>
<dbReference type="PANTHER" id="PTHR23159:SF31">
    <property type="entry name" value="CENTROSOME-ASSOCIATED PROTEIN CEP250 ISOFORM X1"/>
    <property type="match status" value="1"/>
</dbReference>
<comment type="caution">
    <text evidence="3">The sequence shown here is derived from an EMBL/GenBank/DDBJ whole genome shotgun (WGS) entry which is preliminary data.</text>
</comment>
<accession>A0A4Z1T1G4</accession>
<name>A0A4Z1T1G4_GIAMU</name>
<dbReference type="AlphaFoldDB" id="A0A4Z1T1G4"/>
<protein>
    <recommendedName>
        <fullName evidence="5">Coiled-coil protein</fullName>
    </recommendedName>
</protein>
<keyword evidence="4" id="KW-1185">Reference proteome</keyword>
<feature type="coiled-coil region" evidence="1">
    <location>
        <begin position="717"/>
        <end position="744"/>
    </location>
</feature>
<dbReference type="EMBL" id="VDLU01000005">
    <property type="protein sequence ID" value="TNJ26379.1"/>
    <property type="molecule type" value="Genomic_DNA"/>
</dbReference>
<dbReference type="Proteomes" id="UP000315496">
    <property type="component" value="Chromosome 5"/>
</dbReference>